<accession>A0A975GYA6</accession>
<name>A0A975GYA6_9CAUL</name>
<sequence length="280" mass="29880">MMKPFHRNLLLAATGLCIVGGGVAVSQVQPLAPVEWDNRRLDTLDRNVRRLERAVTQRNAVGQPVLVEPDPEVVALQGQVGEMDRRLQDLEASLQRLTRDGEQTAFKLDEATRDNAALRTRLNASDARIKAIEDQAQAAAAAVAEAEQAGRSPTGNAAGDLAAARALTDAAEQGQAYEVLIANWPSTPQSAEAGYRLGDLRRAADDMNGAVQAYAGALSGWPTTPWAGETTLKLARALSATNRNPQACAALGEFNRRYTAAASAQLKTIAGQIRTQARCT</sequence>
<dbReference type="Gene3D" id="1.25.40.10">
    <property type="entry name" value="Tetratricopeptide repeat domain"/>
    <property type="match status" value="1"/>
</dbReference>
<organism evidence="2 3">
    <name type="scientific">Brevundimonas goettingensis</name>
    <dbReference type="NCBI Taxonomy" id="2774190"/>
    <lineage>
        <taxon>Bacteria</taxon>
        <taxon>Pseudomonadati</taxon>
        <taxon>Pseudomonadota</taxon>
        <taxon>Alphaproteobacteria</taxon>
        <taxon>Caulobacterales</taxon>
        <taxon>Caulobacteraceae</taxon>
        <taxon>Brevundimonas</taxon>
    </lineage>
</organism>
<keyword evidence="3" id="KW-1185">Reference proteome</keyword>
<dbReference type="EMBL" id="CP062222">
    <property type="protein sequence ID" value="QTC91390.1"/>
    <property type="molecule type" value="Genomic_DNA"/>
</dbReference>
<dbReference type="KEGG" id="bgoe:IFJ75_00145"/>
<proteinExistence type="predicted"/>
<dbReference type="AlphaFoldDB" id="A0A975GYA6"/>
<evidence type="ECO:0000313" key="2">
    <source>
        <dbReference type="EMBL" id="QTC91390.1"/>
    </source>
</evidence>
<feature type="coiled-coil region" evidence="1">
    <location>
        <begin position="73"/>
        <end position="149"/>
    </location>
</feature>
<keyword evidence="1" id="KW-0175">Coiled coil</keyword>
<gene>
    <name evidence="2" type="ORF">IFJ75_00145</name>
</gene>
<evidence type="ECO:0000313" key="3">
    <source>
        <dbReference type="Proteomes" id="UP000663918"/>
    </source>
</evidence>
<protein>
    <submittedName>
        <fullName evidence="2">Tol-pal system protein</fullName>
    </submittedName>
</protein>
<dbReference type="Proteomes" id="UP000663918">
    <property type="component" value="Chromosome"/>
</dbReference>
<dbReference type="RefSeq" id="WP_207870565.1">
    <property type="nucleotide sequence ID" value="NZ_CP062222.1"/>
</dbReference>
<dbReference type="InterPro" id="IPR011990">
    <property type="entry name" value="TPR-like_helical_dom_sf"/>
</dbReference>
<evidence type="ECO:0000256" key="1">
    <source>
        <dbReference type="SAM" id="Coils"/>
    </source>
</evidence>
<reference evidence="2" key="1">
    <citation type="submission" date="2020-09" db="EMBL/GenBank/DDBJ databases">
        <title>Brevundimonas sp. LVF2 isolated from a puddle in Goettingen, Germany.</title>
        <authorList>
            <person name="Friedrich I."/>
            <person name="Klassen A."/>
            <person name="Hannes N."/>
            <person name="Schneider D."/>
            <person name="Hertel R."/>
            <person name="Daniel R."/>
        </authorList>
    </citation>
    <scope>NUCLEOTIDE SEQUENCE</scope>
    <source>
        <strain evidence="2">LVF2</strain>
    </source>
</reference>